<dbReference type="AlphaFoldDB" id="E3UIV1"/>
<name>E3UIV1_GALSU</name>
<reference evidence="2" key="2">
    <citation type="submission" date="2010-06" db="EMBL/GenBank/DDBJ databases">
        <authorList>
            <person name="Krause K."/>
        </authorList>
    </citation>
    <scope>NUCLEOTIDE SEQUENCE</scope>
    <source>
        <strain evidence="2">074W</strain>
    </source>
</reference>
<feature type="region of interest" description="Disordered" evidence="1">
    <location>
        <begin position="1"/>
        <end position="20"/>
    </location>
</feature>
<sequence length="134" mass="14870">MAPRSSKTGKEEIMNKTRASGNPNFRSLATSCNPKCWFEEDFTGWVLLRVLGRSRSRGAVLTWQILPSLVSNVSNEEDKVKLAESKELAALECLTREVANTACEGKGKHILVATNHSDKRVLASLRDCLEHAEQ</sequence>
<organism evidence="2">
    <name type="scientific">Galdieria sulphuraria</name>
    <name type="common">Red alga</name>
    <dbReference type="NCBI Taxonomy" id="130081"/>
    <lineage>
        <taxon>Eukaryota</taxon>
        <taxon>Rhodophyta</taxon>
        <taxon>Bangiophyceae</taxon>
        <taxon>Galdieriales</taxon>
        <taxon>Galdieriaceae</taxon>
        <taxon>Galdieria</taxon>
    </lineage>
</organism>
<accession>E3UIV1</accession>
<reference evidence="2" key="1">
    <citation type="journal article" date="2009" name="Biochim. Biophys. Acta">
        <title>Genetic analysis of the Photosystem I subunits from the red alga, Galdieria sulphuraria.</title>
        <authorList>
            <person name="Vanselow C."/>
            <person name="Weber A.P."/>
            <person name="Krause K."/>
            <person name="Fromme P."/>
        </authorList>
    </citation>
    <scope>NUCLEOTIDE SEQUENCE</scope>
    <source>
        <strain evidence="2">074W</strain>
    </source>
</reference>
<evidence type="ECO:0000256" key="1">
    <source>
        <dbReference type="SAM" id="MobiDB-lite"/>
    </source>
</evidence>
<geneLocation type="plastid" evidence="2"/>
<protein>
    <submittedName>
        <fullName evidence="2">Putative photosystem I reaction center subunit N</fullName>
    </submittedName>
</protein>
<dbReference type="EMBL" id="HM440936">
    <property type="protein sequence ID" value="ADO32976.1"/>
    <property type="molecule type" value="Genomic_DNA"/>
</dbReference>
<keyword evidence="2" id="KW-0934">Plastid</keyword>
<evidence type="ECO:0000313" key="2">
    <source>
        <dbReference type="EMBL" id="ADO32976.1"/>
    </source>
</evidence>
<proteinExistence type="predicted"/>